<sequence>MFLPSRRARTPILGAVATVLAAVAAVCLPAGGATAAPPPQEPGVTLRVFDLQVPLNNLCTLKAAQTPNVDKLMPVVNWTSAADFGFENYFLAQVLGNINIAQAGSYTFRLLSDDGSRLLIDDAVVVDHDGLHGPDPKDGTVDLATGYHSLRIEHFERDGGQQLTLQWRTPGSTSFVTVPNSVLSTDAGVVRVTAPGRKECEASGDSPGDGLPLTSVHPSYTLTNLRPSGFEPQVTGFDWLPDGRLAVLTWGGSLTTAGEVWLLGNVTGNTSPAQVTRTRVASGLQEPMGIKVVDGKLYVSEKHRLTELNDTNGDGVTDNYRTVATWPFGQNFHEFGFGLLYADGFFYLNLSVSINYGGATTNPQPAGNRGTTIKVNRTTGAVSYVAGGLRTPHGIGWGPENGLFVTDNQGGYQPASKLLHIKQDRFFNHYLNPAGPFDNNPVTQPVIWFPQNEIGNSPSTPVMMTEGPFAGQMAIGDVTYGGLQRAYLEKVNGEYQGALFRMTQGLEAGVSEVSVGPDGALYTGGLHGGGNWGQEGKLSYGLQKIAPNGGSTFDMLAMRARSNGFEIEYTKPLSSATATALASKYRVKQWRYVPTADYGGPKIDEETLSVSSATLSADGRKVTLVVNGLKAGRVVHVRSPKPFSASDGQALWSTEVWYTLNAIPGQVPAVNLALGRPATADSSCSATEGPAKAVNGTTTSGNLDKWCSSGSSRWLQVDLGSAQSVNRVVVQHAGAGGENTAWNTRDFTVQVSTNGTAWTTVANVTANTANTTTHTFAATQARYVRLAITTPNNDGSNAARIYEFEVYGGAAPPSGNLALGRPATADSSCSGTEGPAQAVNGSVTGGNGDKWCSLGATKWLQVDLGATQSVHRFVVRHAGAGGENTAWNTRDFTVQVSTNGTAWTTVANVTGNTANVTTHDIPATQARYARLNISAPTGTTDNAARIYEFEAYGPGANPGRITLFDGTNMNNFQQANGANPTWPLGNGGVEVLGGDIRSRQSFGDFKLHIEFWLPNLPADVTGQARANSGIYLQDRYELQVLDSYGDTTPATNECGAIYEKLAPRVNAATAPQTWQTYDVTFRAARFNAAGAKTENARVTVVWNGVTVHDNAEINGPTGAGAPEGPSVGPIRLQDHGDPGPNLFYRNIWVEPTS</sequence>
<evidence type="ECO:0000256" key="1">
    <source>
        <dbReference type="SAM" id="MobiDB-lite"/>
    </source>
</evidence>
<dbReference type="SMART" id="SM00758">
    <property type="entry name" value="PA14"/>
    <property type="match status" value="1"/>
</dbReference>
<dbReference type="PANTHER" id="PTHR33546:SF1">
    <property type="entry name" value="LARGE, MULTIFUNCTIONAL SECRETED PROTEIN"/>
    <property type="match status" value="1"/>
</dbReference>
<feature type="domain" description="F5/8 type C" evidence="3">
    <location>
        <begin position="665"/>
        <end position="809"/>
    </location>
</feature>
<dbReference type="SMART" id="SM00231">
    <property type="entry name" value="FA58C"/>
    <property type="match status" value="2"/>
</dbReference>
<dbReference type="Gene3D" id="3.90.182.10">
    <property type="entry name" value="Toxin - Anthrax Protective Antigen,domain 1"/>
    <property type="match status" value="1"/>
</dbReference>
<dbReference type="EMBL" id="JBHSPR010000013">
    <property type="protein sequence ID" value="MFC6018172.1"/>
    <property type="molecule type" value="Genomic_DNA"/>
</dbReference>
<evidence type="ECO:0000313" key="6">
    <source>
        <dbReference type="Proteomes" id="UP001596203"/>
    </source>
</evidence>
<feature type="domain" description="PA14" evidence="4">
    <location>
        <begin position="39"/>
        <end position="182"/>
    </location>
</feature>
<name>A0ABW1KA63_9ACTN</name>
<dbReference type="RefSeq" id="WP_377423282.1">
    <property type="nucleotide sequence ID" value="NZ_JBHSPR010000013.1"/>
</dbReference>
<dbReference type="PROSITE" id="PS51820">
    <property type="entry name" value="PA14"/>
    <property type="match status" value="1"/>
</dbReference>
<dbReference type="Gene3D" id="2.60.120.260">
    <property type="entry name" value="Galactose-binding domain-like"/>
    <property type="match status" value="2"/>
</dbReference>
<dbReference type="Proteomes" id="UP001596203">
    <property type="component" value="Unassembled WGS sequence"/>
</dbReference>
<protein>
    <submittedName>
        <fullName evidence="5">Discoidin domain-containing protein</fullName>
    </submittedName>
</protein>
<dbReference type="PANTHER" id="PTHR33546">
    <property type="entry name" value="LARGE, MULTIFUNCTIONAL SECRETED PROTEIN-RELATED"/>
    <property type="match status" value="1"/>
</dbReference>
<dbReference type="Pfam" id="PF06439">
    <property type="entry name" value="3keto-disac_hyd"/>
    <property type="match status" value="1"/>
</dbReference>
<organism evidence="5 6">
    <name type="scientific">Plantactinospora solaniradicis</name>
    <dbReference type="NCBI Taxonomy" id="1723736"/>
    <lineage>
        <taxon>Bacteria</taxon>
        <taxon>Bacillati</taxon>
        <taxon>Actinomycetota</taxon>
        <taxon>Actinomycetes</taxon>
        <taxon>Micromonosporales</taxon>
        <taxon>Micromonosporaceae</taxon>
        <taxon>Plantactinospora</taxon>
    </lineage>
</organism>
<feature type="region of interest" description="Disordered" evidence="1">
    <location>
        <begin position="1112"/>
        <end position="1138"/>
    </location>
</feature>
<dbReference type="Gene3D" id="2.60.120.560">
    <property type="entry name" value="Exo-inulinase, domain 1"/>
    <property type="match status" value="1"/>
</dbReference>
<reference evidence="6" key="1">
    <citation type="journal article" date="2019" name="Int. J. Syst. Evol. Microbiol.">
        <title>The Global Catalogue of Microorganisms (GCM) 10K type strain sequencing project: providing services to taxonomists for standard genome sequencing and annotation.</title>
        <authorList>
            <consortium name="The Broad Institute Genomics Platform"/>
            <consortium name="The Broad Institute Genome Sequencing Center for Infectious Disease"/>
            <person name="Wu L."/>
            <person name="Ma J."/>
        </authorList>
    </citation>
    <scope>NUCLEOTIDE SEQUENCE [LARGE SCALE GENOMIC DNA]</scope>
    <source>
        <strain evidence="6">ZS-35-S2</strain>
    </source>
</reference>
<dbReference type="Pfam" id="PF00754">
    <property type="entry name" value="F5_F8_type_C"/>
    <property type="match status" value="1"/>
</dbReference>
<feature type="region of interest" description="Disordered" evidence="1">
    <location>
        <begin position="821"/>
        <end position="843"/>
    </location>
</feature>
<evidence type="ECO:0000259" key="3">
    <source>
        <dbReference type="PROSITE" id="PS50022"/>
    </source>
</evidence>
<comment type="caution">
    <text evidence="5">The sequence shown here is derived from an EMBL/GenBank/DDBJ whole genome shotgun (WGS) entry which is preliminary data.</text>
</comment>
<evidence type="ECO:0000313" key="5">
    <source>
        <dbReference type="EMBL" id="MFC6018172.1"/>
    </source>
</evidence>
<dbReference type="Pfam" id="PF22633">
    <property type="entry name" value="F5_F8_type_C_2"/>
    <property type="match status" value="1"/>
</dbReference>
<proteinExistence type="predicted"/>
<keyword evidence="6" id="KW-1185">Reference proteome</keyword>
<evidence type="ECO:0000259" key="4">
    <source>
        <dbReference type="PROSITE" id="PS51820"/>
    </source>
</evidence>
<dbReference type="PROSITE" id="PS50022">
    <property type="entry name" value="FA58C_3"/>
    <property type="match status" value="2"/>
</dbReference>
<dbReference type="SUPFAM" id="SSF63829">
    <property type="entry name" value="Calcium-dependent phosphotriesterase"/>
    <property type="match status" value="1"/>
</dbReference>
<feature type="signal peptide" evidence="2">
    <location>
        <begin position="1"/>
        <end position="35"/>
    </location>
</feature>
<dbReference type="InterPro" id="IPR037524">
    <property type="entry name" value="PA14/GLEYA"/>
</dbReference>
<feature type="domain" description="F5/8 type C" evidence="3">
    <location>
        <begin position="810"/>
        <end position="954"/>
    </location>
</feature>
<dbReference type="Pfam" id="PF07691">
    <property type="entry name" value="PA14"/>
    <property type="match status" value="1"/>
</dbReference>
<feature type="chain" id="PRO_5046046420" evidence="2">
    <location>
        <begin position="36"/>
        <end position="1153"/>
    </location>
</feature>
<accession>A0ABW1KA63</accession>
<dbReference type="InterPro" id="IPR010496">
    <property type="entry name" value="AL/BT2_dom"/>
</dbReference>
<evidence type="ECO:0000256" key="2">
    <source>
        <dbReference type="SAM" id="SignalP"/>
    </source>
</evidence>
<gene>
    <name evidence="5" type="ORF">ACFP2T_18425</name>
</gene>
<dbReference type="InterPro" id="IPR008979">
    <property type="entry name" value="Galactose-bd-like_sf"/>
</dbReference>
<dbReference type="SUPFAM" id="SSF56988">
    <property type="entry name" value="Anthrax protective antigen"/>
    <property type="match status" value="1"/>
</dbReference>
<dbReference type="InterPro" id="IPR011658">
    <property type="entry name" value="PA14_dom"/>
</dbReference>
<dbReference type="SUPFAM" id="SSF49785">
    <property type="entry name" value="Galactose-binding domain-like"/>
    <property type="match status" value="2"/>
</dbReference>
<keyword evidence="2" id="KW-0732">Signal</keyword>
<dbReference type="InterPro" id="IPR000421">
    <property type="entry name" value="FA58C"/>
</dbReference>